<evidence type="ECO:0000259" key="3">
    <source>
        <dbReference type="PROSITE" id="PS50158"/>
    </source>
</evidence>
<dbReference type="Proteomes" id="UP000515124">
    <property type="component" value="Unplaced"/>
</dbReference>
<dbReference type="GeneID" id="110770778"/>
<dbReference type="GO" id="GO:0008270">
    <property type="term" value="F:zinc ion binding"/>
    <property type="evidence" value="ECO:0007669"/>
    <property type="project" value="UniProtKB-KW"/>
</dbReference>
<keyword evidence="1" id="KW-0479">Metal-binding</keyword>
<evidence type="ECO:0000313" key="4">
    <source>
        <dbReference type="Proteomes" id="UP000515124"/>
    </source>
</evidence>
<keyword evidence="1" id="KW-0863">Zinc-finger</keyword>
<dbReference type="SUPFAM" id="SSF57756">
    <property type="entry name" value="Retrovirus zinc finger-like domains"/>
    <property type="match status" value="1"/>
</dbReference>
<dbReference type="PROSITE" id="PS50158">
    <property type="entry name" value="ZF_CCHC"/>
    <property type="match status" value="1"/>
</dbReference>
<sequence>MGIANKMRIHGYKLNDVAIIKKILRSMAPKFDYVVCSIEDSRGRGRGNRDEDGGRGNKDEGRSSHNYKRNDDHSQNRGRGQGDKSKIECYRCGNLGHYRNECYTKLPKEKENGEISNFAEKKEEETLLMAFHAKEEPELDVRTKNDFVETILNVFYVPDLKSNLLSAGQLQDKGYVITIQEDVCEIYDPARGAIVVVQMTTNRLFPLKIKTFQACVMAKEDDSSWLWHFRYGHLNFNGLRTLHQKQMVTSLPMITPPSKICEDCIVGKQY</sequence>
<keyword evidence="4" id="KW-1185">Reference proteome</keyword>
<name>A0A6P5TUI0_PRUAV</name>
<accession>A0A6P5TUI0</accession>
<keyword evidence="1" id="KW-0862">Zinc</keyword>
<feature type="region of interest" description="Disordered" evidence="2">
    <location>
        <begin position="42"/>
        <end position="84"/>
    </location>
</feature>
<dbReference type="GO" id="GO:0003676">
    <property type="term" value="F:nucleic acid binding"/>
    <property type="evidence" value="ECO:0007669"/>
    <property type="project" value="InterPro"/>
</dbReference>
<dbReference type="Gene3D" id="4.10.60.10">
    <property type="entry name" value="Zinc finger, CCHC-type"/>
    <property type="match status" value="1"/>
</dbReference>
<dbReference type="InterPro" id="IPR001878">
    <property type="entry name" value="Znf_CCHC"/>
</dbReference>
<dbReference type="RefSeq" id="XP_021830690.1">
    <property type="nucleotide sequence ID" value="XM_021974998.1"/>
</dbReference>
<dbReference type="InterPro" id="IPR054722">
    <property type="entry name" value="PolX-like_BBD"/>
</dbReference>
<dbReference type="Pfam" id="PF22936">
    <property type="entry name" value="Pol_BBD"/>
    <property type="match status" value="1"/>
</dbReference>
<organism evidence="4 5">
    <name type="scientific">Prunus avium</name>
    <name type="common">Cherry</name>
    <name type="synonym">Cerasus avium</name>
    <dbReference type="NCBI Taxonomy" id="42229"/>
    <lineage>
        <taxon>Eukaryota</taxon>
        <taxon>Viridiplantae</taxon>
        <taxon>Streptophyta</taxon>
        <taxon>Embryophyta</taxon>
        <taxon>Tracheophyta</taxon>
        <taxon>Spermatophyta</taxon>
        <taxon>Magnoliopsida</taxon>
        <taxon>eudicotyledons</taxon>
        <taxon>Gunneridae</taxon>
        <taxon>Pentapetalae</taxon>
        <taxon>rosids</taxon>
        <taxon>fabids</taxon>
        <taxon>Rosales</taxon>
        <taxon>Rosaceae</taxon>
        <taxon>Amygdaloideae</taxon>
        <taxon>Amygdaleae</taxon>
        <taxon>Prunus</taxon>
    </lineage>
</organism>
<dbReference type="Pfam" id="PF00098">
    <property type="entry name" value="zf-CCHC"/>
    <property type="match status" value="1"/>
</dbReference>
<protein>
    <submittedName>
        <fullName evidence="5">Uncharacterized protein LOC110770778</fullName>
    </submittedName>
</protein>
<feature type="domain" description="CCHC-type" evidence="3">
    <location>
        <begin position="89"/>
        <end position="102"/>
    </location>
</feature>
<dbReference type="Pfam" id="PF13976">
    <property type="entry name" value="gag_pre-integrs"/>
    <property type="match status" value="1"/>
</dbReference>
<reference evidence="5" key="1">
    <citation type="submission" date="2025-08" db="UniProtKB">
        <authorList>
            <consortium name="RefSeq"/>
        </authorList>
    </citation>
    <scope>IDENTIFICATION</scope>
</reference>
<evidence type="ECO:0000313" key="5">
    <source>
        <dbReference type="RefSeq" id="XP_021830690.1"/>
    </source>
</evidence>
<dbReference type="InterPro" id="IPR025724">
    <property type="entry name" value="GAG-pre-integrase_dom"/>
</dbReference>
<dbReference type="KEGG" id="pavi:110770778"/>
<proteinExistence type="predicted"/>
<evidence type="ECO:0000256" key="1">
    <source>
        <dbReference type="PROSITE-ProRule" id="PRU00047"/>
    </source>
</evidence>
<dbReference type="InterPro" id="IPR036875">
    <property type="entry name" value="Znf_CCHC_sf"/>
</dbReference>
<dbReference type="AlphaFoldDB" id="A0A6P5TUI0"/>
<gene>
    <name evidence="5" type="primary">LOC110770778</name>
</gene>
<evidence type="ECO:0000256" key="2">
    <source>
        <dbReference type="SAM" id="MobiDB-lite"/>
    </source>
</evidence>